<dbReference type="Pfam" id="PF03432">
    <property type="entry name" value="Relaxase"/>
    <property type="match status" value="1"/>
</dbReference>
<proteinExistence type="predicted"/>
<keyword evidence="3" id="KW-0614">Plasmid</keyword>
<gene>
    <name evidence="3" type="ORF">Cri9333_4808</name>
</gene>
<evidence type="ECO:0000256" key="1">
    <source>
        <dbReference type="SAM" id="MobiDB-lite"/>
    </source>
</evidence>
<feature type="region of interest" description="Disordered" evidence="1">
    <location>
        <begin position="249"/>
        <end position="275"/>
    </location>
</feature>
<feature type="domain" description="MobA/VirD2-like nuclease" evidence="2">
    <location>
        <begin position="24"/>
        <end position="143"/>
    </location>
</feature>
<feature type="compositionally biased region" description="Polar residues" evidence="1">
    <location>
        <begin position="429"/>
        <end position="470"/>
    </location>
</feature>
<dbReference type="AlphaFoldDB" id="K9W749"/>
<dbReference type="HOGENOM" id="CLU_022309_3_1_3"/>
<geneLocation type="plasmid" evidence="3 4">
    <name>pCRI9333.03</name>
</geneLocation>
<evidence type="ECO:0000313" key="3">
    <source>
        <dbReference type="EMBL" id="AFZ15577.1"/>
    </source>
</evidence>
<dbReference type="RefSeq" id="WP_015205573.1">
    <property type="nucleotide sequence ID" value="NC_019754.1"/>
</dbReference>
<reference evidence="3 4" key="1">
    <citation type="submission" date="2012-06" db="EMBL/GenBank/DDBJ databases">
        <title>Finished plasmid 3 of genome of Crinalium epipsammum PCC 9333.</title>
        <authorList>
            <consortium name="US DOE Joint Genome Institute"/>
            <person name="Gugger M."/>
            <person name="Coursin T."/>
            <person name="Rippka R."/>
            <person name="Tandeau De Marsac N."/>
            <person name="Huntemann M."/>
            <person name="Wei C.-L."/>
            <person name="Han J."/>
            <person name="Detter J.C."/>
            <person name="Han C."/>
            <person name="Tapia R."/>
            <person name="Davenport K."/>
            <person name="Daligault H."/>
            <person name="Erkkila T."/>
            <person name="Gu W."/>
            <person name="Munk A.C.C."/>
            <person name="Teshima H."/>
            <person name="Xu Y."/>
            <person name="Chain P."/>
            <person name="Chen A."/>
            <person name="Krypides N."/>
            <person name="Mavromatis K."/>
            <person name="Markowitz V."/>
            <person name="Szeto E."/>
            <person name="Ivanova N."/>
            <person name="Mikhailova N."/>
            <person name="Ovchinnikova G."/>
            <person name="Pagani I."/>
            <person name="Pati A."/>
            <person name="Goodwin L."/>
            <person name="Peters L."/>
            <person name="Pitluck S."/>
            <person name="Woyke T."/>
            <person name="Kerfeld C."/>
        </authorList>
    </citation>
    <scope>NUCLEOTIDE SEQUENCE [LARGE SCALE GENOMIC DNA]</scope>
    <source>
        <strain evidence="3 4">PCC 9333</strain>
        <plasmid evidence="4">Plasmid pCRI9333.03</plasmid>
    </source>
</reference>
<dbReference type="Proteomes" id="UP000010472">
    <property type="component" value="Plasmid pCRI9333.03"/>
</dbReference>
<accession>K9W749</accession>
<keyword evidence="4" id="KW-1185">Reference proteome</keyword>
<name>K9W749_9CYAN</name>
<sequence>MISKVTKGSNFHGLLNYLFSKPGAELIGGNIVGETALELANKMEESSLKSARVQKPVGHFSLSVPANDQLSLTDWLKIAKEYLKEMGYDCNKYAVVHHTDRDHDHIHIAACRVREDTGKCVTDSWEKVRSEAVVKKLEQDYNLTPTPSSYDKDRRSPTTGERRLLARTGEDSVRVKLQDTIDELCSQQPTMPELIDLLKDQGINIQVKETVSGSMGISYELDEIAFSGTHLGRAYTFNGLQKHRGVEYDPERDSNAITTASSRPPALTSQNLTTTDNETIGAIAPPHTNKLDLPGQLPLLPELELELELESDEAATASSDETANDDEKLNYADLFAVPDDFDKEFLENRAREIREQVREKQAAEQARRTAEVIEYRRAEEQRINNIYKENINNPIFNELISDEARALFEESIAQENTGAIAPNQLQSNDAIAPSDASNLNYQTDQTDSTAPTNQTVQHDPTIPTNQTVLSDPTVPTEPYQDDDNNESVDVDPVEENWQPLRSHLIEEYCLPAEILDLLHEAEWVYANDDGMAVFSLRTGENVETGVWVLDPETKDNEWLNLALEPDVEQEVNGEPATFWISSISDAPINKVIITQDPIEAISYVALDPSFGQNQTMYISAENADLLPIESLQKLGKDVVVSFKGDEEGIELEEEVMSVLPNSQKVELDEAGWNGILQQQEQDRQAEQMQLIAQYQSPQESQMEL</sequence>
<dbReference type="InterPro" id="IPR005094">
    <property type="entry name" value="Endonuclease_MobA/VirD2"/>
</dbReference>
<organism evidence="3 4">
    <name type="scientific">Crinalium epipsammum PCC 9333</name>
    <dbReference type="NCBI Taxonomy" id="1173022"/>
    <lineage>
        <taxon>Bacteria</taxon>
        <taxon>Bacillati</taxon>
        <taxon>Cyanobacteriota</taxon>
        <taxon>Cyanophyceae</taxon>
        <taxon>Gomontiellales</taxon>
        <taxon>Gomontiellaceae</taxon>
        <taxon>Crinalium</taxon>
    </lineage>
</organism>
<dbReference type="EMBL" id="CP003623">
    <property type="protein sequence ID" value="AFZ15577.1"/>
    <property type="molecule type" value="Genomic_DNA"/>
</dbReference>
<feature type="compositionally biased region" description="Polar residues" evidence="1">
    <location>
        <begin position="255"/>
        <end position="275"/>
    </location>
</feature>
<feature type="compositionally biased region" description="Acidic residues" evidence="1">
    <location>
        <begin position="479"/>
        <end position="489"/>
    </location>
</feature>
<evidence type="ECO:0000313" key="4">
    <source>
        <dbReference type="Proteomes" id="UP000010472"/>
    </source>
</evidence>
<dbReference type="KEGG" id="cep:Cri9333_4808"/>
<protein>
    <submittedName>
        <fullName evidence="3">Relaxase/mobilization nuclease family protein</fullName>
    </submittedName>
</protein>
<dbReference type="OrthoDB" id="9800759at2"/>
<feature type="region of interest" description="Disordered" evidence="1">
    <location>
        <begin position="429"/>
        <end position="489"/>
    </location>
</feature>
<evidence type="ECO:0000259" key="2">
    <source>
        <dbReference type="Pfam" id="PF03432"/>
    </source>
</evidence>
<dbReference type="PATRIC" id="fig|1173022.3.peg.5193"/>